<evidence type="ECO:0000313" key="1">
    <source>
        <dbReference type="EMBL" id="TDD74239.1"/>
    </source>
</evidence>
<comment type="caution">
    <text evidence="1">The sequence shown here is derived from an EMBL/GenBank/DDBJ whole genome shotgun (WGS) entry which is preliminary data.</text>
</comment>
<keyword evidence="2" id="KW-1185">Reference proteome</keyword>
<dbReference type="AlphaFoldDB" id="A0A4R5AR49"/>
<name>A0A4R5AR49_9ACTN</name>
<organism evidence="1 2">
    <name type="scientific">Actinomadura darangshiensis</name>
    <dbReference type="NCBI Taxonomy" id="705336"/>
    <lineage>
        <taxon>Bacteria</taxon>
        <taxon>Bacillati</taxon>
        <taxon>Actinomycetota</taxon>
        <taxon>Actinomycetes</taxon>
        <taxon>Streptosporangiales</taxon>
        <taxon>Thermomonosporaceae</taxon>
        <taxon>Actinomadura</taxon>
    </lineage>
</organism>
<sequence>MAASWGGHSGYLRGEIERRLRTCVRRMCGTVEELRKASGNNRANSVDDLTVWQIQQVFAKPDRWACLMWQLPQDNFVAKLDAVRKIRNEVAHFRPDPLTGTQLQRLEVFAGLVKNFVP</sequence>
<evidence type="ECO:0008006" key="3">
    <source>
        <dbReference type="Google" id="ProtNLM"/>
    </source>
</evidence>
<gene>
    <name evidence="1" type="ORF">E1293_29930</name>
</gene>
<protein>
    <recommendedName>
        <fullName evidence="3">Swt1-like HEPN domain-containing protein</fullName>
    </recommendedName>
</protein>
<accession>A0A4R5AR49</accession>
<dbReference type="EMBL" id="SMKY01000172">
    <property type="protein sequence ID" value="TDD74239.1"/>
    <property type="molecule type" value="Genomic_DNA"/>
</dbReference>
<proteinExistence type="predicted"/>
<dbReference type="Proteomes" id="UP000295578">
    <property type="component" value="Unassembled WGS sequence"/>
</dbReference>
<dbReference type="RefSeq" id="WP_132200841.1">
    <property type="nucleotide sequence ID" value="NZ_SMKY01000172.1"/>
</dbReference>
<dbReference type="OrthoDB" id="291940at2"/>
<reference evidence="1 2" key="1">
    <citation type="submission" date="2019-03" db="EMBL/GenBank/DDBJ databases">
        <title>Draft genome sequences of novel Actinobacteria.</title>
        <authorList>
            <person name="Sahin N."/>
            <person name="Ay H."/>
            <person name="Saygin H."/>
        </authorList>
    </citation>
    <scope>NUCLEOTIDE SEQUENCE [LARGE SCALE GENOMIC DNA]</scope>
    <source>
        <strain evidence="1 2">DSM 45941</strain>
    </source>
</reference>
<evidence type="ECO:0000313" key="2">
    <source>
        <dbReference type="Proteomes" id="UP000295578"/>
    </source>
</evidence>